<feature type="compositionally biased region" description="Low complexity" evidence="3">
    <location>
        <begin position="333"/>
        <end position="353"/>
    </location>
</feature>
<feature type="zinc finger region" description="C3H1-type" evidence="1">
    <location>
        <begin position="427"/>
        <end position="455"/>
    </location>
</feature>
<evidence type="ECO:0000256" key="3">
    <source>
        <dbReference type="SAM" id="MobiDB-lite"/>
    </source>
</evidence>
<dbReference type="InterPro" id="IPR057654">
    <property type="entry name" value="Znf-CCCH_tandem"/>
</dbReference>
<dbReference type="Pfam" id="PF25542">
    <property type="entry name" value="zf-CCCH_12"/>
    <property type="match status" value="1"/>
</dbReference>
<feature type="region of interest" description="Disordered" evidence="3">
    <location>
        <begin position="273"/>
        <end position="361"/>
    </location>
</feature>
<dbReference type="InterPro" id="IPR000571">
    <property type="entry name" value="Znf_CCCH"/>
</dbReference>
<comment type="caution">
    <text evidence="5">The sequence shown here is derived from an EMBL/GenBank/DDBJ whole genome shotgun (WGS) entry which is preliminary data.</text>
</comment>
<dbReference type="PANTHER" id="PTHR37543:SF1">
    <property type="entry name" value="CCCH ZINC FINGER DNA BINDING PROTEIN (AFU_ORTHOLOGUE AFUA_5G12760)"/>
    <property type="match status" value="1"/>
</dbReference>
<keyword evidence="1" id="KW-0863">Zinc-finger</keyword>
<evidence type="ECO:0000313" key="5">
    <source>
        <dbReference type="EMBL" id="KAJ9130779.1"/>
    </source>
</evidence>
<dbReference type="Pfam" id="PF25540">
    <property type="entry name" value="DUF7923"/>
    <property type="match status" value="1"/>
</dbReference>
<dbReference type="GO" id="GO:0008270">
    <property type="term" value="F:zinc ion binding"/>
    <property type="evidence" value="ECO:0007669"/>
    <property type="project" value="UniProtKB-KW"/>
</dbReference>
<evidence type="ECO:0000259" key="4">
    <source>
        <dbReference type="PROSITE" id="PS50103"/>
    </source>
</evidence>
<feature type="compositionally biased region" description="Polar residues" evidence="3">
    <location>
        <begin position="305"/>
        <end position="323"/>
    </location>
</feature>
<dbReference type="InterPro" id="IPR057683">
    <property type="entry name" value="DUF7923"/>
</dbReference>
<evidence type="ECO:0000256" key="1">
    <source>
        <dbReference type="PROSITE-ProRule" id="PRU00723"/>
    </source>
</evidence>
<gene>
    <name evidence="5" type="ORF">NKR23_g12029</name>
</gene>
<feature type="coiled-coil region" evidence="2">
    <location>
        <begin position="31"/>
        <end position="58"/>
    </location>
</feature>
<name>A0AA38R2I9_9PEZI</name>
<dbReference type="Proteomes" id="UP001174694">
    <property type="component" value="Unassembled WGS sequence"/>
</dbReference>
<keyword evidence="6" id="KW-1185">Reference proteome</keyword>
<feature type="compositionally biased region" description="Polar residues" evidence="3">
    <location>
        <begin position="273"/>
        <end position="284"/>
    </location>
</feature>
<organism evidence="5 6">
    <name type="scientific">Pleurostoma richardsiae</name>
    <dbReference type="NCBI Taxonomy" id="41990"/>
    <lineage>
        <taxon>Eukaryota</taxon>
        <taxon>Fungi</taxon>
        <taxon>Dikarya</taxon>
        <taxon>Ascomycota</taxon>
        <taxon>Pezizomycotina</taxon>
        <taxon>Sordariomycetes</taxon>
        <taxon>Sordariomycetidae</taxon>
        <taxon>Calosphaeriales</taxon>
        <taxon>Pleurostomataceae</taxon>
        <taxon>Pleurostoma</taxon>
    </lineage>
</organism>
<keyword evidence="1" id="KW-0479">Metal-binding</keyword>
<accession>A0AA38R2I9</accession>
<dbReference type="Pfam" id="PF25543">
    <property type="entry name" value="zf-CCCH_tandem"/>
    <property type="match status" value="1"/>
</dbReference>
<feature type="domain" description="C3H1-type" evidence="4">
    <location>
        <begin position="427"/>
        <end position="455"/>
    </location>
</feature>
<dbReference type="PANTHER" id="PTHR37543">
    <property type="entry name" value="CCCH ZINC FINGER DNA BINDING PROTEIN (AFU_ORTHOLOGUE AFUA_5G12760)"/>
    <property type="match status" value="1"/>
</dbReference>
<evidence type="ECO:0000256" key="2">
    <source>
        <dbReference type="SAM" id="Coils"/>
    </source>
</evidence>
<reference evidence="5" key="1">
    <citation type="submission" date="2022-07" db="EMBL/GenBank/DDBJ databases">
        <title>Fungi with potential for degradation of polypropylene.</title>
        <authorList>
            <person name="Gostincar C."/>
        </authorList>
    </citation>
    <scope>NUCLEOTIDE SEQUENCE</scope>
    <source>
        <strain evidence="5">EXF-13308</strain>
    </source>
</reference>
<dbReference type="PROSITE" id="PS50103">
    <property type="entry name" value="ZF_C3H1"/>
    <property type="match status" value="1"/>
</dbReference>
<sequence length="536" mass="60024">MSSNGSSGAAQALLARFHEYAEKDQERNQLILELLDKLADSEKVINRLKLDLEDQTRSRTGYQQDARDLLEKNKKWEQLINRDGFVVVLIDGDGAKFLDGLLQDPKVGAVEAASRLKQAVKDYLEATALAYMDLPVLVRVYANLNGLAKSLRLSKVIQYDDDMRVFAETFTNSRWEFDFVNVGHGKENADSKLRKMLNHFMKNFQCKRVFFAGCHDNSYLHDLREHAGDERVVLVETTAAEPGFRSLNLPITRFDNVFRAEPLLNETKHTFQMRSLQQSQSPAASNLPRRSVDDFISPPPGLPKPSSTIGISSRTASEPASTQSPPPGLSAQAAPPRTISPTSTTQSSPATASVTLSGNGGVSVRYPPSYASAGGDTGYQNVTVKGARKKIPKIIEYNANGYRLDPVAKHPGFSPAQESYKTKFDRIRPRVFCNDYYLTGSCKWADKCDKDHSTKLTPDELAIHRYKARTSPCPNGPSCDDYNCYLSHHCMHDPNCTRRHDCRFSKTKWGDLHLTREELTPATRWTEGEDFPQNLL</sequence>
<protein>
    <submittedName>
        <fullName evidence="5">C-x8-C-x5-C-x3-H type zinc finger protein</fullName>
    </submittedName>
</protein>
<dbReference type="AlphaFoldDB" id="A0AA38R2I9"/>
<proteinExistence type="predicted"/>
<dbReference type="EMBL" id="JANBVO010000079">
    <property type="protein sequence ID" value="KAJ9130779.1"/>
    <property type="molecule type" value="Genomic_DNA"/>
</dbReference>
<keyword evidence="2" id="KW-0175">Coiled coil</keyword>
<evidence type="ECO:0000313" key="6">
    <source>
        <dbReference type="Proteomes" id="UP001174694"/>
    </source>
</evidence>
<keyword evidence="1" id="KW-0862">Zinc</keyword>